<name>A0ABT3P0M5_9PROT</name>
<reference evidence="2 3" key="1">
    <citation type="submission" date="2022-10" db="EMBL/GenBank/DDBJ databases">
        <title>Roseococcus glaciei nov., sp. nov., isolated from glacier.</title>
        <authorList>
            <person name="Liu Q."/>
            <person name="Xin Y.-H."/>
        </authorList>
    </citation>
    <scope>NUCLEOTIDE SEQUENCE [LARGE SCALE GENOMIC DNA]</scope>
    <source>
        <strain evidence="2 3">MDT2-1-1</strain>
    </source>
</reference>
<sequence length="93" mass="10108">MALDGAFRPEASPPPPPVPPPAAPEPEPDPAELAQREARRGEITALLRRKRAEVDQAHGWKLKTAAEHEQRDRHLAGLRGEIAALEAEVKALS</sequence>
<gene>
    <name evidence="2" type="ORF">OF850_20395</name>
</gene>
<protein>
    <submittedName>
        <fullName evidence="2">Uncharacterized protein</fullName>
    </submittedName>
</protein>
<dbReference type="Proteomes" id="UP001526430">
    <property type="component" value="Unassembled WGS sequence"/>
</dbReference>
<comment type="caution">
    <text evidence="2">The sequence shown here is derived from an EMBL/GenBank/DDBJ whole genome shotgun (WGS) entry which is preliminary data.</text>
</comment>
<proteinExistence type="predicted"/>
<dbReference type="RefSeq" id="WP_301592169.1">
    <property type="nucleotide sequence ID" value="NZ_JAPFQI010000024.1"/>
</dbReference>
<feature type="compositionally biased region" description="Pro residues" evidence="1">
    <location>
        <begin position="11"/>
        <end position="25"/>
    </location>
</feature>
<dbReference type="EMBL" id="JAPFQI010000024">
    <property type="protein sequence ID" value="MCW8087967.1"/>
    <property type="molecule type" value="Genomic_DNA"/>
</dbReference>
<accession>A0ABT3P0M5</accession>
<evidence type="ECO:0000313" key="2">
    <source>
        <dbReference type="EMBL" id="MCW8087967.1"/>
    </source>
</evidence>
<evidence type="ECO:0000313" key="3">
    <source>
        <dbReference type="Proteomes" id="UP001526430"/>
    </source>
</evidence>
<organism evidence="2 3">
    <name type="scientific">Sabulicella glaciei</name>
    <dbReference type="NCBI Taxonomy" id="2984948"/>
    <lineage>
        <taxon>Bacteria</taxon>
        <taxon>Pseudomonadati</taxon>
        <taxon>Pseudomonadota</taxon>
        <taxon>Alphaproteobacteria</taxon>
        <taxon>Acetobacterales</taxon>
        <taxon>Acetobacteraceae</taxon>
        <taxon>Sabulicella</taxon>
    </lineage>
</organism>
<evidence type="ECO:0000256" key="1">
    <source>
        <dbReference type="SAM" id="MobiDB-lite"/>
    </source>
</evidence>
<keyword evidence="3" id="KW-1185">Reference proteome</keyword>
<feature type="region of interest" description="Disordered" evidence="1">
    <location>
        <begin position="1"/>
        <end position="34"/>
    </location>
</feature>